<sequence>MGIFDKAREALHQHADKIDTVVDKVADEADRRTGGKHSEQIDKGSGVAKDKLGDYARRDPEPGQAPGV</sequence>
<proteinExistence type="predicted"/>
<evidence type="ECO:0000313" key="2">
    <source>
        <dbReference type="EMBL" id="SDU85962.1"/>
    </source>
</evidence>
<name>A0A1H2LYM6_9ACTN</name>
<dbReference type="InterPro" id="IPR028037">
    <property type="entry name" value="Antitoxin_Rv0909/MT0933"/>
</dbReference>
<dbReference type="STRING" id="546874.SAMN04488544_1083"/>
<organism evidence="2 3">
    <name type="scientific">Microlunatus sagamiharensis</name>
    <dbReference type="NCBI Taxonomy" id="546874"/>
    <lineage>
        <taxon>Bacteria</taxon>
        <taxon>Bacillati</taxon>
        <taxon>Actinomycetota</taxon>
        <taxon>Actinomycetes</taxon>
        <taxon>Propionibacteriales</taxon>
        <taxon>Propionibacteriaceae</taxon>
        <taxon>Microlunatus</taxon>
    </lineage>
</organism>
<dbReference type="Pfam" id="PF14013">
    <property type="entry name" value="MT0933_antitox"/>
    <property type="match status" value="1"/>
</dbReference>
<dbReference type="OrthoDB" id="5125103at2"/>
<feature type="region of interest" description="Disordered" evidence="1">
    <location>
        <begin position="28"/>
        <end position="68"/>
    </location>
</feature>
<accession>A0A1H2LYM6</accession>
<evidence type="ECO:0000313" key="3">
    <source>
        <dbReference type="Proteomes" id="UP000198825"/>
    </source>
</evidence>
<protein>
    <submittedName>
        <fullName evidence="2">MT0933-like antitoxin protein</fullName>
    </submittedName>
</protein>
<evidence type="ECO:0000256" key="1">
    <source>
        <dbReference type="SAM" id="MobiDB-lite"/>
    </source>
</evidence>
<reference evidence="3" key="1">
    <citation type="submission" date="2016-10" db="EMBL/GenBank/DDBJ databases">
        <authorList>
            <person name="Varghese N."/>
            <person name="Submissions S."/>
        </authorList>
    </citation>
    <scope>NUCLEOTIDE SEQUENCE [LARGE SCALE GENOMIC DNA]</scope>
    <source>
        <strain evidence="3">DSM 21743</strain>
    </source>
</reference>
<gene>
    <name evidence="2" type="ORF">SAMN04488544_1083</name>
</gene>
<feature type="compositionally biased region" description="Basic and acidic residues" evidence="1">
    <location>
        <begin position="28"/>
        <end position="61"/>
    </location>
</feature>
<keyword evidence="3" id="KW-1185">Reference proteome</keyword>
<dbReference type="EMBL" id="LT629799">
    <property type="protein sequence ID" value="SDU85962.1"/>
    <property type="molecule type" value="Genomic_DNA"/>
</dbReference>
<dbReference type="RefSeq" id="WP_091073560.1">
    <property type="nucleotide sequence ID" value="NZ_LT629799.1"/>
</dbReference>
<dbReference type="Proteomes" id="UP000198825">
    <property type="component" value="Chromosome I"/>
</dbReference>
<dbReference type="AlphaFoldDB" id="A0A1H2LYM6"/>